<feature type="domain" description="Type II secretion system protein GspF" evidence="7">
    <location>
        <begin position="54"/>
        <end position="176"/>
    </location>
</feature>
<evidence type="ECO:0000256" key="6">
    <source>
        <dbReference type="SAM" id="Phobius"/>
    </source>
</evidence>
<feature type="transmembrane region" description="Helical" evidence="6">
    <location>
        <begin position="160"/>
        <end position="185"/>
    </location>
</feature>
<gene>
    <name evidence="8" type="ORF">BCHO_0247</name>
</gene>
<dbReference type="PANTHER" id="PTHR35007">
    <property type="entry name" value="INTEGRAL MEMBRANE PROTEIN-RELATED"/>
    <property type="match status" value="1"/>
</dbReference>
<dbReference type="InterPro" id="IPR018076">
    <property type="entry name" value="T2SS_GspF_dom"/>
</dbReference>
<evidence type="ECO:0000259" key="7">
    <source>
        <dbReference type="Pfam" id="PF00482"/>
    </source>
</evidence>
<protein>
    <submittedName>
        <fullName evidence="8">Flp pilus assembly protein</fullName>
    </submittedName>
</protein>
<evidence type="ECO:0000256" key="4">
    <source>
        <dbReference type="ARBA" id="ARBA00022989"/>
    </source>
</evidence>
<evidence type="ECO:0000256" key="1">
    <source>
        <dbReference type="ARBA" id="ARBA00004651"/>
    </source>
</evidence>
<keyword evidence="5 6" id="KW-0472">Membrane</keyword>
<dbReference type="eggNOG" id="COG2064">
    <property type="taxonomic scope" value="Bacteria"/>
</dbReference>
<comment type="subcellular location">
    <subcellularLocation>
        <location evidence="1">Cell membrane</location>
        <topology evidence="1">Multi-pass membrane protein</topology>
    </subcellularLocation>
</comment>
<dbReference type="Pfam" id="PF00482">
    <property type="entry name" value="T2SSF"/>
    <property type="match status" value="1"/>
</dbReference>
<dbReference type="OrthoDB" id="3267562at2"/>
<dbReference type="AlphaFoldDB" id="A0A087AHB4"/>
<evidence type="ECO:0000313" key="8">
    <source>
        <dbReference type="EMBL" id="KFI58164.1"/>
    </source>
</evidence>
<keyword evidence="3 6" id="KW-0812">Transmembrane</keyword>
<sequence length="186" mass="19300">MDDAIGWVWCAAVCAGCAVAAALAEADVGGRLRALPGRMREDWVPSAPLVLQLLDAALASGVSIPRALRAVGVCCAGPCAEAFAAVCDELAAGASWDDAWNCAADDPRLAGIAATVCATLREPWNDGVAAGAQIGATMEQLETTERMEIERASSRLSVRLLLPMGLCFLPAFLCIAVIPTIISFAR</sequence>
<dbReference type="EMBL" id="JGYU01000002">
    <property type="protein sequence ID" value="KFI58164.1"/>
    <property type="molecule type" value="Genomic_DNA"/>
</dbReference>
<evidence type="ECO:0000313" key="9">
    <source>
        <dbReference type="Proteomes" id="UP000028995"/>
    </source>
</evidence>
<evidence type="ECO:0000256" key="5">
    <source>
        <dbReference type="ARBA" id="ARBA00023136"/>
    </source>
</evidence>
<comment type="caution">
    <text evidence="8">The sequence shown here is derived from an EMBL/GenBank/DDBJ whole genome shotgun (WGS) entry which is preliminary data.</text>
</comment>
<keyword evidence="2" id="KW-1003">Cell membrane</keyword>
<proteinExistence type="predicted"/>
<dbReference type="PANTHER" id="PTHR35007:SF3">
    <property type="entry name" value="POSSIBLE CONSERVED ALANINE RICH MEMBRANE PROTEIN"/>
    <property type="match status" value="1"/>
</dbReference>
<name>A0A087AHB4_9BIFI</name>
<keyword evidence="4 6" id="KW-1133">Transmembrane helix</keyword>
<keyword evidence="9" id="KW-1185">Reference proteome</keyword>
<evidence type="ECO:0000256" key="2">
    <source>
        <dbReference type="ARBA" id="ARBA00022475"/>
    </source>
</evidence>
<dbReference type="STRING" id="35760.BCHO_0247"/>
<evidence type="ECO:0000256" key="3">
    <source>
        <dbReference type="ARBA" id="ARBA00022692"/>
    </source>
</evidence>
<dbReference type="Proteomes" id="UP000028995">
    <property type="component" value="Unassembled WGS sequence"/>
</dbReference>
<reference evidence="8 9" key="1">
    <citation type="submission" date="2014-03" db="EMBL/GenBank/DDBJ databases">
        <title>Genomics of Bifidobacteria.</title>
        <authorList>
            <person name="Ventura M."/>
            <person name="Milani C."/>
            <person name="Lugli G.A."/>
        </authorList>
    </citation>
    <scope>NUCLEOTIDE SEQUENCE [LARGE SCALE GENOMIC DNA]</scope>
    <source>
        <strain evidence="8 9">LMG 10510</strain>
    </source>
</reference>
<dbReference type="RefSeq" id="WP_024541665.1">
    <property type="nucleotide sequence ID" value="NZ_CP018044.1"/>
</dbReference>
<feature type="transmembrane region" description="Helical" evidence="6">
    <location>
        <begin position="6"/>
        <end position="24"/>
    </location>
</feature>
<organism evidence="8 9">
    <name type="scientific">Bifidobacterium choerinum</name>
    <dbReference type="NCBI Taxonomy" id="35760"/>
    <lineage>
        <taxon>Bacteria</taxon>
        <taxon>Bacillati</taxon>
        <taxon>Actinomycetota</taxon>
        <taxon>Actinomycetes</taxon>
        <taxon>Bifidobacteriales</taxon>
        <taxon>Bifidobacteriaceae</taxon>
        <taxon>Bifidobacterium</taxon>
    </lineage>
</organism>
<dbReference type="GO" id="GO:0005886">
    <property type="term" value="C:plasma membrane"/>
    <property type="evidence" value="ECO:0007669"/>
    <property type="project" value="UniProtKB-SubCell"/>
</dbReference>
<accession>A0A087AHB4</accession>